<reference evidence="2 3" key="1">
    <citation type="submission" date="2019-12" db="EMBL/GenBank/DDBJ databases">
        <title>Genomic-based taxomic classification of the family Erythrobacteraceae.</title>
        <authorList>
            <person name="Xu L."/>
        </authorList>
    </citation>
    <scope>NUCLEOTIDE SEQUENCE [LARGE SCALE GENOMIC DNA]</scope>
    <source>
        <strain evidence="2 3">LMG 29518</strain>
    </source>
</reference>
<protein>
    <recommendedName>
        <fullName evidence="4">Glycosyltransferase RgtA/B/C/D-like domain-containing protein</fullName>
    </recommendedName>
</protein>
<feature type="transmembrane region" description="Helical" evidence="1">
    <location>
        <begin position="164"/>
        <end position="192"/>
    </location>
</feature>
<keyword evidence="1" id="KW-0472">Membrane</keyword>
<dbReference type="RefSeq" id="WP_160736516.1">
    <property type="nucleotide sequence ID" value="NZ_WTYT01000004.1"/>
</dbReference>
<dbReference type="Proteomes" id="UP000438476">
    <property type="component" value="Unassembled WGS sequence"/>
</dbReference>
<keyword evidence="1" id="KW-0812">Transmembrane</keyword>
<evidence type="ECO:0008006" key="4">
    <source>
        <dbReference type="Google" id="ProtNLM"/>
    </source>
</evidence>
<dbReference type="AlphaFoldDB" id="A0A6I4T5X4"/>
<feature type="transmembrane region" description="Helical" evidence="1">
    <location>
        <begin position="133"/>
        <end position="152"/>
    </location>
</feature>
<comment type="caution">
    <text evidence="2">The sequence shown here is derived from an EMBL/GenBank/DDBJ whole genome shotgun (WGS) entry which is preliminary data.</text>
</comment>
<evidence type="ECO:0000313" key="2">
    <source>
        <dbReference type="EMBL" id="MXO66068.1"/>
    </source>
</evidence>
<feature type="transmembrane region" description="Helical" evidence="1">
    <location>
        <begin position="283"/>
        <end position="303"/>
    </location>
</feature>
<keyword evidence="1" id="KW-1133">Transmembrane helix</keyword>
<dbReference type="OrthoDB" id="7728002at2"/>
<feature type="transmembrane region" description="Helical" evidence="1">
    <location>
        <begin position="57"/>
        <end position="75"/>
    </location>
</feature>
<name>A0A6I4T5X4_9SPHN</name>
<feature type="transmembrane region" description="Helical" evidence="1">
    <location>
        <begin position="253"/>
        <end position="276"/>
    </location>
</feature>
<evidence type="ECO:0000256" key="1">
    <source>
        <dbReference type="SAM" id="Phobius"/>
    </source>
</evidence>
<feature type="transmembrane region" description="Helical" evidence="1">
    <location>
        <begin position="107"/>
        <end position="126"/>
    </location>
</feature>
<feature type="transmembrane region" description="Helical" evidence="1">
    <location>
        <begin position="82"/>
        <end position="101"/>
    </location>
</feature>
<keyword evidence="3" id="KW-1185">Reference proteome</keyword>
<feature type="transmembrane region" description="Helical" evidence="1">
    <location>
        <begin position="204"/>
        <end position="227"/>
    </location>
</feature>
<sequence length="480" mass="50840">MSARSFTAALVGLLAGATVFALLLHWQAAGFQSLAGLHLLGNVLLARDGQLSLETQLTMFPPLSFMIVWAETVVFPALKAQAVLLSSAMLCAALGAIIFMLMRRAHYSIRGSIALTLLVMANPLVLRAAADGPGLVLLLFGMLALALGAFGLPRQQRVNDLILISLALILASFAHIAGLVVALASLPCLALIIPKRQLVAYPGAAFLVLLFPVLFTLASFLYVNWIFTGEALHFLPNAMLQQGFVEALTPEGLLLAIGGSLAMSPLCFALIFYALPGSSLREAALALIMMLCAAPLIAFALRLEIAPTSLAVMAVPVAISCTVFWPKEQLNPQAPYLLLTVAFAAGTVVCALDRSDETTRWRIALGGKAVPSSQPEMEQLASHLTGKSILVDAGAMPAIVGIRGSAAGVESAESRAFRMAQINRQINSDIVVVRNPDSGSGSDLIGRTFPSLFEEGARDYTLIFAGTKWRAYARRNGASS</sequence>
<accession>A0A6I4T5X4</accession>
<dbReference type="EMBL" id="WTYT01000004">
    <property type="protein sequence ID" value="MXO66068.1"/>
    <property type="molecule type" value="Genomic_DNA"/>
</dbReference>
<organism evidence="2 3">
    <name type="scientific">Altericroceibacterium endophyticum</name>
    <dbReference type="NCBI Taxonomy" id="1808508"/>
    <lineage>
        <taxon>Bacteria</taxon>
        <taxon>Pseudomonadati</taxon>
        <taxon>Pseudomonadota</taxon>
        <taxon>Alphaproteobacteria</taxon>
        <taxon>Sphingomonadales</taxon>
        <taxon>Erythrobacteraceae</taxon>
        <taxon>Altericroceibacterium</taxon>
    </lineage>
</organism>
<evidence type="ECO:0000313" key="3">
    <source>
        <dbReference type="Proteomes" id="UP000438476"/>
    </source>
</evidence>
<feature type="transmembrane region" description="Helical" evidence="1">
    <location>
        <begin position="334"/>
        <end position="352"/>
    </location>
</feature>
<gene>
    <name evidence="2" type="ORF">GRI91_09910</name>
</gene>
<proteinExistence type="predicted"/>